<accession>A0ABR8YNS6</accession>
<dbReference type="InterPro" id="IPR052518">
    <property type="entry name" value="CHR_Transporter"/>
</dbReference>
<gene>
    <name evidence="8" type="ORF">H9637_02405</name>
</gene>
<keyword evidence="3" id="KW-1003">Cell membrane</keyword>
<evidence type="ECO:0000256" key="6">
    <source>
        <dbReference type="ARBA" id="ARBA00023136"/>
    </source>
</evidence>
<evidence type="ECO:0000256" key="3">
    <source>
        <dbReference type="ARBA" id="ARBA00022475"/>
    </source>
</evidence>
<proteinExistence type="inferred from homology"/>
<evidence type="ECO:0000256" key="2">
    <source>
        <dbReference type="ARBA" id="ARBA00005262"/>
    </source>
</evidence>
<name>A0ABR8YNS6_9CLOT</name>
<dbReference type="PANTHER" id="PTHR43663">
    <property type="entry name" value="CHROMATE TRANSPORT PROTEIN-RELATED"/>
    <property type="match status" value="1"/>
</dbReference>
<dbReference type="PANTHER" id="PTHR43663:SF2">
    <property type="entry name" value="CHROMATE TRANSPORT PROTEIN-RELATED"/>
    <property type="match status" value="1"/>
</dbReference>
<feature type="transmembrane region" description="Helical" evidence="7">
    <location>
        <begin position="105"/>
        <end position="130"/>
    </location>
</feature>
<keyword evidence="4 7" id="KW-0812">Transmembrane</keyword>
<dbReference type="RefSeq" id="WP_191738877.1">
    <property type="nucleotide sequence ID" value="NZ_JACSQB010000021.1"/>
</dbReference>
<evidence type="ECO:0000256" key="7">
    <source>
        <dbReference type="SAM" id="Phobius"/>
    </source>
</evidence>
<keyword evidence="9" id="KW-1185">Reference proteome</keyword>
<organism evidence="8 9">
    <name type="scientific">Clostridium faecium</name>
    <dbReference type="NCBI Taxonomy" id="2762223"/>
    <lineage>
        <taxon>Bacteria</taxon>
        <taxon>Bacillati</taxon>
        <taxon>Bacillota</taxon>
        <taxon>Clostridia</taxon>
        <taxon>Eubacteriales</taxon>
        <taxon>Clostridiaceae</taxon>
        <taxon>Clostridium</taxon>
    </lineage>
</organism>
<comment type="caution">
    <text evidence="8">The sequence shown here is derived from an EMBL/GenBank/DDBJ whole genome shotgun (WGS) entry which is preliminary data.</text>
</comment>
<dbReference type="Pfam" id="PF02417">
    <property type="entry name" value="Chromate_transp"/>
    <property type="match status" value="1"/>
</dbReference>
<feature type="transmembrane region" description="Helical" evidence="7">
    <location>
        <begin position="142"/>
        <end position="171"/>
    </location>
</feature>
<comment type="similarity">
    <text evidence="2">Belongs to the chromate ion transporter (CHR) (TC 2.A.51) family.</text>
</comment>
<protein>
    <submittedName>
        <fullName evidence="8">Chromate transporter</fullName>
    </submittedName>
</protein>
<reference evidence="8 9" key="1">
    <citation type="submission" date="2020-08" db="EMBL/GenBank/DDBJ databases">
        <title>A Genomic Blueprint of the Chicken Gut Microbiome.</title>
        <authorList>
            <person name="Gilroy R."/>
            <person name="Ravi A."/>
            <person name="Getino M."/>
            <person name="Pursley I."/>
            <person name="Horton D.L."/>
            <person name="Alikhan N.-F."/>
            <person name="Baker D."/>
            <person name="Gharbi K."/>
            <person name="Hall N."/>
            <person name="Watson M."/>
            <person name="Adriaenssens E.M."/>
            <person name="Foster-Nyarko E."/>
            <person name="Jarju S."/>
            <person name="Secka A."/>
            <person name="Antonio M."/>
            <person name="Oren A."/>
            <person name="Chaudhuri R."/>
            <person name="La Ragione R.M."/>
            <person name="Hildebrand F."/>
            <person name="Pallen M.J."/>
        </authorList>
    </citation>
    <scope>NUCLEOTIDE SEQUENCE [LARGE SCALE GENOMIC DNA]</scope>
    <source>
        <strain evidence="8 9">N37</strain>
    </source>
</reference>
<sequence>MKKLFQMFLIFFKIGSFTFGGGYAMIPLIEKEVVDKYNWLTKEEFLDIIIISQTFPGALAINICTFIGYKINGILGGVLGLLGVALPSFFIIILIAMFFGKFRTIYIIELIFKGINAAVPLLVLIAVVSLSKSINKTYTNIIIIILTIFLVTMFNVSPVIIILISAIYGIITNRKKV</sequence>
<dbReference type="InterPro" id="IPR003370">
    <property type="entry name" value="Chromate_transpt"/>
</dbReference>
<feature type="transmembrane region" description="Helical" evidence="7">
    <location>
        <begin position="74"/>
        <end position="99"/>
    </location>
</feature>
<feature type="transmembrane region" description="Helical" evidence="7">
    <location>
        <begin position="7"/>
        <end position="26"/>
    </location>
</feature>
<dbReference type="EMBL" id="JACSQB010000021">
    <property type="protein sequence ID" value="MBD8045901.1"/>
    <property type="molecule type" value="Genomic_DNA"/>
</dbReference>
<evidence type="ECO:0000256" key="4">
    <source>
        <dbReference type="ARBA" id="ARBA00022692"/>
    </source>
</evidence>
<keyword evidence="5 7" id="KW-1133">Transmembrane helix</keyword>
<keyword evidence="6 7" id="KW-0472">Membrane</keyword>
<evidence type="ECO:0000313" key="8">
    <source>
        <dbReference type="EMBL" id="MBD8045901.1"/>
    </source>
</evidence>
<comment type="subcellular location">
    <subcellularLocation>
        <location evidence="1">Cell membrane</location>
        <topology evidence="1">Multi-pass membrane protein</topology>
    </subcellularLocation>
</comment>
<evidence type="ECO:0000256" key="1">
    <source>
        <dbReference type="ARBA" id="ARBA00004651"/>
    </source>
</evidence>
<feature type="transmembrane region" description="Helical" evidence="7">
    <location>
        <begin position="46"/>
        <end position="67"/>
    </location>
</feature>
<dbReference type="Proteomes" id="UP000627166">
    <property type="component" value="Unassembled WGS sequence"/>
</dbReference>
<evidence type="ECO:0000256" key="5">
    <source>
        <dbReference type="ARBA" id="ARBA00022989"/>
    </source>
</evidence>
<evidence type="ECO:0000313" key="9">
    <source>
        <dbReference type="Proteomes" id="UP000627166"/>
    </source>
</evidence>